<gene>
    <name evidence="1" type="ORF">Lpp225_2608</name>
</gene>
<evidence type="ECO:0000313" key="1">
    <source>
        <dbReference type="EMBL" id="EPC36272.1"/>
    </source>
</evidence>
<dbReference type="AlphaFoldDB" id="S2N671"/>
<accession>S2N671</accession>
<organism evidence="1 2">
    <name type="scientific">Lacticaseibacillus paracasei subsp. paracasei Lpp225</name>
    <dbReference type="NCBI Taxonomy" id="1256225"/>
    <lineage>
        <taxon>Bacteria</taxon>
        <taxon>Bacillati</taxon>
        <taxon>Bacillota</taxon>
        <taxon>Bacilli</taxon>
        <taxon>Lactobacillales</taxon>
        <taxon>Lactobacillaceae</taxon>
        <taxon>Lacticaseibacillus</taxon>
    </lineage>
</organism>
<dbReference type="Proteomes" id="UP000014270">
    <property type="component" value="Unassembled WGS sequence"/>
</dbReference>
<name>S2N671_LACPA</name>
<evidence type="ECO:0000313" key="2">
    <source>
        <dbReference type="Proteomes" id="UP000014270"/>
    </source>
</evidence>
<dbReference type="PATRIC" id="fig|1256225.3.peg.2695"/>
<sequence length="38" mass="4329">MLGHDSDDRAEAEVIFQAEMVKLAETVYNLEDYAMILP</sequence>
<comment type="caution">
    <text evidence="1">The sequence shown here is derived from an EMBL/GenBank/DDBJ whole genome shotgun (WGS) entry which is preliminary data.</text>
</comment>
<dbReference type="EMBL" id="ANMM01000024">
    <property type="protein sequence ID" value="EPC36272.1"/>
    <property type="molecule type" value="Genomic_DNA"/>
</dbReference>
<protein>
    <submittedName>
        <fullName evidence="1">Uncharacterized protein</fullName>
    </submittedName>
</protein>
<proteinExistence type="predicted"/>
<reference evidence="1 2" key="1">
    <citation type="journal article" date="2013" name="PLoS ONE">
        <title>Lactobacillus paracasei comparative genomics: towards species pan-genome definition and exploitation of diversity.</title>
        <authorList>
            <person name="Smokvina T."/>
            <person name="Wels M."/>
            <person name="Polka J."/>
            <person name="Chervaux C."/>
            <person name="Brisse S."/>
            <person name="Boekhorst J."/>
            <person name="van Hylckama Vlieg J.E."/>
            <person name="Siezen R.J."/>
        </authorList>
    </citation>
    <scope>NUCLEOTIDE SEQUENCE [LARGE SCALE GENOMIC DNA]</scope>
    <source>
        <strain evidence="1 2">Lpp225</strain>
    </source>
</reference>